<protein>
    <submittedName>
        <fullName evidence="3">CheY-like chemotaxis protein</fullName>
    </submittedName>
</protein>
<dbReference type="SUPFAM" id="SSF52172">
    <property type="entry name" value="CheY-like"/>
    <property type="match status" value="1"/>
</dbReference>
<dbReference type="Pfam" id="PF00072">
    <property type="entry name" value="Response_reg"/>
    <property type="match status" value="1"/>
</dbReference>
<organism evidence="3 4">
    <name type="scientific">Litorivivens lipolytica</name>
    <dbReference type="NCBI Taxonomy" id="1524264"/>
    <lineage>
        <taxon>Bacteria</taxon>
        <taxon>Pseudomonadati</taxon>
        <taxon>Pseudomonadota</taxon>
        <taxon>Gammaproteobacteria</taxon>
        <taxon>Litorivivens</taxon>
    </lineage>
</organism>
<dbReference type="AlphaFoldDB" id="A0A7W4W386"/>
<name>A0A7W4W386_9GAMM</name>
<dbReference type="RefSeq" id="WP_183409324.1">
    <property type="nucleotide sequence ID" value="NZ_JACHWY010000001.1"/>
</dbReference>
<dbReference type="InterPro" id="IPR011006">
    <property type="entry name" value="CheY-like_superfamily"/>
</dbReference>
<dbReference type="PANTHER" id="PTHR44520:SF2">
    <property type="entry name" value="RESPONSE REGULATOR RCP1"/>
    <property type="match status" value="1"/>
</dbReference>
<dbReference type="Proteomes" id="UP000537130">
    <property type="component" value="Unassembled WGS sequence"/>
</dbReference>
<evidence type="ECO:0000313" key="4">
    <source>
        <dbReference type="Proteomes" id="UP000537130"/>
    </source>
</evidence>
<dbReference type="Gene3D" id="3.40.50.2300">
    <property type="match status" value="1"/>
</dbReference>
<accession>A0A7W4W386</accession>
<dbReference type="PANTHER" id="PTHR44520">
    <property type="entry name" value="RESPONSE REGULATOR RCP1-RELATED"/>
    <property type="match status" value="1"/>
</dbReference>
<gene>
    <name evidence="3" type="ORF">FHR99_000877</name>
</gene>
<comment type="caution">
    <text evidence="3">The sequence shown here is derived from an EMBL/GenBank/DDBJ whole genome shotgun (WGS) entry which is preliminary data.</text>
</comment>
<evidence type="ECO:0000313" key="3">
    <source>
        <dbReference type="EMBL" id="MBB3046641.1"/>
    </source>
</evidence>
<sequence>MKGGEQKSLNVLIADDDPSDVFIVSRGLSEFSHKCNLFDAKDGEQLLMMLGIDPSTGRPSTPNPKLPKLDLILIDLFMPKIYGLQVLKMIKRDRRYQQTPCVIMSTNLSDYDRSQAEGMGAAGAIQKPATLSDFRAAIRSVEFSLIFNLDPEPIQSSQNHRLS</sequence>
<feature type="domain" description="Response regulatory" evidence="2">
    <location>
        <begin position="10"/>
        <end position="142"/>
    </location>
</feature>
<dbReference type="EMBL" id="JACHWY010000001">
    <property type="protein sequence ID" value="MBB3046641.1"/>
    <property type="molecule type" value="Genomic_DNA"/>
</dbReference>
<proteinExistence type="predicted"/>
<dbReference type="SMART" id="SM00448">
    <property type="entry name" value="REC"/>
    <property type="match status" value="1"/>
</dbReference>
<dbReference type="InterPro" id="IPR001789">
    <property type="entry name" value="Sig_transdc_resp-reg_receiver"/>
</dbReference>
<dbReference type="PROSITE" id="PS50110">
    <property type="entry name" value="RESPONSE_REGULATORY"/>
    <property type="match status" value="1"/>
</dbReference>
<evidence type="ECO:0000259" key="2">
    <source>
        <dbReference type="PROSITE" id="PS50110"/>
    </source>
</evidence>
<keyword evidence="4" id="KW-1185">Reference proteome</keyword>
<reference evidence="3 4" key="1">
    <citation type="submission" date="2020-08" db="EMBL/GenBank/DDBJ databases">
        <title>Genomic Encyclopedia of Type Strains, Phase III (KMG-III): the genomes of soil and plant-associated and newly described type strains.</title>
        <authorList>
            <person name="Whitman W."/>
        </authorList>
    </citation>
    <scope>NUCLEOTIDE SEQUENCE [LARGE SCALE GENOMIC DNA]</scope>
    <source>
        <strain evidence="3 4">CECT 8654</strain>
    </source>
</reference>
<evidence type="ECO:0000256" key="1">
    <source>
        <dbReference type="PROSITE-ProRule" id="PRU00169"/>
    </source>
</evidence>
<dbReference type="GO" id="GO:0000160">
    <property type="term" value="P:phosphorelay signal transduction system"/>
    <property type="evidence" value="ECO:0007669"/>
    <property type="project" value="InterPro"/>
</dbReference>
<feature type="modified residue" description="4-aspartylphosphate" evidence="1">
    <location>
        <position position="75"/>
    </location>
</feature>
<keyword evidence="1" id="KW-0597">Phosphoprotein</keyword>
<dbReference type="InterPro" id="IPR052893">
    <property type="entry name" value="TCS_response_regulator"/>
</dbReference>